<evidence type="ECO:0000256" key="6">
    <source>
        <dbReference type="SAM" id="Phobius"/>
    </source>
</evidence>
<feature type="DNA-binding region" description="H-T-H motif" evidence="4">
    <location>
        <begin position="47"/>
        <end position="66"/>
    </location>
</feature>
<dbReference type="RefSeq" id="WP_051641430.1">
    <property type="nucleotide sequence ID" value="NZ_HG964446.1"/>
</dbReference>
<evidence type="ECO:0000313" key="10">
    <source>
        <dbReference type="Proteomes" id="UP000193710"/>
    </source>
</evidence>
<dbReference type="InterPro" id="IPR001647">
    <property type="entry name" value="HTH_TetR"/>
</dbReference>
<keyword evidence="10" id="KW-1185">Reference proteome</keyword>
<evidence type="ECO:0000256" key="4">
    <source>
        <dbReference type="PROSITE-ProRule" id="PRU00335"/>
    </source>
</evidence>
<evidence type="ECO:0000256" key="3">
    <source>
        <dbReference type="ARBA" id="ARBA00023163"/>
    </source>
</evidence>
<dbReference type="GO" id="GO:0003700">
    <property type="term" value="F:DNA-binding transcription factor activity"/>
    <property type="evidence" value="ECO:0007669"/>
    <property type="project" value="TreeGrafter"/>
</dbReference>
<keyword evidence="6" id="KW-1133">Transmembrane helix</keyword>
<dbReference type="EMBL" id="HG964446">
    <property type="protein sequence ID" value="CDO90284.1"/>
    <property type="molecule type" value="Genomic_DNA"/>
</dbReference>
<reference evidence="8" key="1">
    <citation type="journal article" date="2014" name="Genome Announc.">
        <title>Draft Genome Sequence of Mycobacterium triplex DSM 44626.</title>
        <authorList>
            <person name="Sassi M."/>
            <person name="Croce O."/>
            <person name="Robert C."/>
            <person name="Raoult D."/>
            <person name="Drancourt M."/>
        </authorList>
    </citation>
    <scope>NUCLEOTIDE SEQUENCE [LARGE SCALE GENOMIC DNA]</scope>
    <source>
        <strain evidence="8">DSM 44626</strain>
    </source>
</reference>
<dbReference type="SUPFAM" id="SSF46689">
    <property type="entry name" value="Homeodomain-like"/>
    <property type="match status" value="1"/>
</dbReference>
<evidence type="ECO:0000256" key="2">
    <source>
        <dbReference type="ARBA" id="ARBA00023125"/>
    </source>
</evidence>
<feature type="transmembrane region" description="Helical" evidence="6">
    <location>
        <begin position="180"/>
        <end position="200"/>
    </location>
</feature>
<dbReference type="OrthoDB" id="4726108at2"/>
<dbReference type="STRING" id="47839.BN973_04677"/>
<evidence type="ECO:0000313" key="9">
    <source>
        <dbReference type="EMBL" id="ORW99902.1"/>
    </source>
</evidence>
<keyword evidence="2 4" id="KW-0238">DNA-binding</keyword>
<dbReference type="PRINTS" id="PR00455">
    <property type="entry name" value="HTHTETR"/>
</dbReference>
<dbReference type="PANTHER" id="PTHR30055:SF234">
    <property type="entry name" value="HTH-TYPE TRANSCRIPTIONAL REGULATOR BETI"/>
    <property type="match status" value="1"/>
</dbReference>
<dbReference type="Proteomes" id="UP000193710">
    <property type="component" value="Unassembled WGS sequence"/>
</dbReference>
<keyword evidence="1" id="KW-0805">Transcription regulation</keyword>
<dbReference type="Proteomes" id="UP000028880">
    <property type="component" value="Unassembled WGS sequence"/>
</dbReference>
<evidence type="ECO:0000313" key="8">
    <source>
        <dbReference type="EMBL" id="CDO90284.1"/>
    </source>
</evidence>
<dbReference type="InterPro" id="IPR050109">
    <property type="entry name" value="HTH-type_TetR-like_transc_reg"/>
</dbReference>
<proteinExistence type="predicted"/>
<evidence type="ECO:0000256" key="1">
    <source>
        <dbReference type="ARBA" id="ARBA00023015"/>
    </source>
</evidence>
<evidence type="ECO:0000256" key="5">
    <source>
        <dbReference type="SAM" id="MobiDB-lite"/>
    </source>
</evidence>
<dbReference type="Gene3D" id="1.10.357.10">
    <property type="entry name" value="Tetracycline Repressor, domain 2"/>
    <property type="match status" value="1"/>
</dbReference>
<dbReference type="InterPro" id="IPR009057">
    <property type="entry name" value="Homeodomain-like_sf"/>
</dbReference>
<dbReference type="PROSITE" id="PS50977">
    <property type="entry name" value="HTH_TETR_2"/>
    <property type="match status" value="1"/>
</dbReference>
<feature type="domain" description="HTH tetR-type" evidence="7">
    <location>
        <begin position="24"/>
        <end position="84"/>
    </location>
</feature>
<dbReference type="Pfam" id="PF00440">
    <property type="entry name" value="TetR_N"/>
    <property type="match status" value="1"/>
</dbReference>
<keyword evidence="6" id="KW-0812">Transmembrane</keyword>
<keyword evidence="3" id="KW-0804">Transcription</keyword>
<name>A0A024K3B0_9MYCO</name>
<accession>A0A024K3B0</accession>
<dbReference type="AlphaFoldDB" id="A0A024K3B0"/>
<dbReference type="eggNOG" id="COG1309">
    <property type="taxonomic scope" value="Bacteria"/>
</dbReference>
<feature type="region of interest" description="Disordered" evidence="5">
    <location>
        <begin position="1"/>
        <end position="25"/>
    </location>
</feature>
<dbReference type="EMBL" id="LQPY01000037">
    <property type="protein sequence ID" value="ORW99902.1"/>
    <property type="molecule type" value="Genomic_DNA"/>
</dbReference>
<dbReference type="GO" id="GO:0000976">
    <property type="term" value="F:transcription cis-regulatory region binding"/>
    <property type="evidence" value="ECO:0007669"/>
    <property type="project" value="TreeGrafter"/>
</dbReference>
<organism evidence="8">
    <name type="scientific">Mycobacterium triplex</name>
    <dbReference type="NCBI Taxonomy" id="47839"/>
    <lineage>
        <taxon>Bacteria</taxon>
        <taxon>Bacillati</taxon>
        <taxon>Actinomycetota</taxon>
        <taxon>Actinomycetes</taxon>
        <taxon>Mycobacteriales</taxon>
        <taxon>Mycobacteriaceae</taxon>
        <taxon>Mycobacterium</taxon>
        <taxon>Mycobacterium simiae complex</taxon>
    </lineage>
</organism>
<gene>
    <name evidence="9" type="ORF">AWC29_26425</name>
    <name evidence="8" type="ORF">BN973_04677</name>
</gene>
<sequence length="225" mass="24542">MTRSSGDTAPGGGQRSRRPRRSSADVRTALIDSAALVFARRGYSGATTSEIARLARTPPVTVYRQFGSKEGLFTAAVVEPFLGFLTDYTAEYRSLITDGADPAIDHKAIYEPSVASLYDHLNSKSYSVLALISALGDPEAAGPVRDAVARMDEMFARFNELSVDHWHRSGHTYKIEHAQMWVRLITGMVIGVTALAPLLLPEGLYRPGRTELIALMSQMVREGIG</sequence>
<keyword evidence="6" id="KW-0472">Membrane</keyword>
<reference evidence="8" key="2">
    <citation type="submission" date="2014-04" db="EMBL/GenBank/DDBJ databases">
        <authorList>
            <person name="Urmite Genomes U."/>
        </authorList>
    </citation>
    <scope>NUCLEOTIDE SEQUENCE</scope>
    <source>
        <strain evidence="8">DSM 44626</strain>
    </source>
</reference>
<protein>
    <submittedName>
        <fullName evidence="8">TetR family transcriptional regulator</fullName>
    </submittedName>
</protein>
<dbReference type="PANTHER" id="PTHR30055">
    <property type="entry name" value="HTH-TYPE TRANSCRIPTIONAL REGULATOR RUTR"/>
    <property type="match status" value="1"/>
</dbReference>
<dbReference type="HOGENOM" id="CLU_069356_27_3_11"/>
<evidence type="ECO:0000259" key="7">
    <source>
        <dbReference type="PROSITE" id="PS50977"/>
    </source>
</evidence>
<reference evidence="9 10" key="3">
    <citation type="submission" date="2016-01" db="EMBL/GenBank/DDBJ databases">
        <title>The new phylogeny of the genus Mycobacterium.</title>
        <authorList>
            <person name="Tarcisio F."/>
            <person name="Conor M."/>
            <person name="Antonella G."/>
            <person name="Elisabetta G."/>
            <person name="Giulia F.S."/>
            <person name="Sara T."/>
            <person name="Anna F."/>
            <person name="Clotilde B."/>
            <person name="Roberto B."/>
            <person name="Veronica D.S."/>
            <person name="Fabio R."/>
            <person name="Monica P."/>
            <person name="Olivier J."/>
            <person name="Enrico T."/>
            <person name="Nicola S."/>
        </authorList>
    </citation>
    <scope>NUCLEOTIDE SEQUENCE [LARGE SCALE GENOMIC DNA]</scope>
    <source>
        <strain evidence="9 10">DSM 44626</strain>
    </source>
</reference>